<comment type="caution">
    <text evidence="8">Lacks conserved residue(s) required for the propagation of feature annotation.</text>
</comment>
<dbReference type="InterPro" id="IPR004563">
    <property type="entry name" value="Apolipo_AcylTrfase"/>
</dbReference>
<evidence type="ECO:0000259" key="10">
    <source>
        <dbReference type="PROSITE" id="PS50263"/>
    </source>
</evidence>
<keyword evidence="3 8" id="KW-0808">Transferase</keyword>
<dbReference type="PANTHER" id="PTHR38686">
    <property type="entry name" value="APOLIPOPROTEIN N-ACYLTRANSFERASE"/>
    <property type="match status" value="1"/>
</dbReference>
<evidence type="ECO:0000256" key="4">
    <source>
        <dbReference type="ARBA" id="ARBA00022692"/>
    </source>
</evidence>
<dbReference type="InterPro" id="IPR036526">
    <property type="entry name" value="C-N_Hydrolase_sf"/>
</dbReference>
<dbReference type="PANTHER" id="PTHR38686:SF1">
    <property type="entry name" value="APOLIPOPROTEIN N-ACYLTRANSFERASE"/>
    <property type="match status" value="1"/>
</dbReference>
<dbReference type="Gene3D" id="3.60.110.10">
    <property type="entry name" value="Carbon-nitrogen hydrolase"/>
    <property type="match status" value="1"/>
</dbReference>
<accession>A0ABV3EBU1</accession>
<evidence type="ECO:0000256" key="3">
    <source>
        <dbReference type="ARBA" id="ARBA00022679"/>
    </source>
</evidence>
<keyword evidence="7 8" id="KW-0012">Acyltransferase</keyword>
<keyword evidence="6 8" id="KW-0472">Membrane</keyword>
<evidence type="ECO:0000256" key="9">
    <source>
        <dbReference type="SAM" id="MobiDB-lite"/>
    </source>
</evidence>
<feature type="region of interest" description="Disordered" evidence="9">
    <location>
        <begin position="501"/>
        <end position="521"/>
    </location>
</feature>
<feature type="transmembrane region" description="Helical" evidence="8">
    <location>
        <begin position="12"/>
        <end position="28"/>
    </location>
</feature>
<comment type="pathway">
    <text evidence="8">Protein modification; lipoprotein biosynthesis (N-acyl transfer).</text>
</comment>
<dbReference type="CDD" id="cd07571">
    <property type="entry name" value="ALP_N-acyl_transferase"/>
    <property type="match status" value="1"/>
</dbReference>
<feature type="transmembrane region" description="Helical" evidence="8">
    <location>
        <begin position="84"/>
        <end position="104"/>
    </location>
</feature>
<dbReference type="Pfam" id="PF00795">
    <property type="entry name" value="CN_hydrolase"/>
    <property type="match status" value="1"/>
</dbReference>
<comment type="function">
    <text evidence="8">Catalyzes the phospholipid dependent N-acylation of the N-terminal cysteine of apolipoprotein, the last step in lipoprotein maturation.</text>
</comment>
<reference evidence="11 12" key="1">
    <citation type="submission" date="2024-06" db="EMBL/GenBank/DDBJ databases">
        <title>The Natural Products Discovery Center: Release of the First 8490 Sequenced Strains for Exploring Actinobacteria Biosynthetic Diversity.</title>
        <authorList>
            <person name="Kalkreuter E."/>
            <person name="Kautsar S.A."/>
            <person name="Yang D."/>
            <person name="Bader C.D."/>
            <person name="Teijaro C.N."/>
            <person name="Fluegel L."/>
            <person name="Davis C.M."/>
            <person name="Simpson J.R."/>
            <person name="Lauterbach L."/>
            <person name="Steele A.D."/>
            <person name="Gui C."/>
            <person name="Meng S."/>
            <person name="Li G."/>
            <person name="Viehrig K."/>
            <person name="Ye F."/>
            <person name="Su P."/>
            <person name="Kiefer A.F."/>
            <person name="Nichols A."/>
            <person name="Cepeda A.J."/>
            <person name="Yan W."/>
            <person name="Fan B."/>
            <person name="Jiang Y."/>
            <person name="Adhikari A."/>
            <person name="Zheng C.-J."/>
            <person name="Schuster L."/>
            <person name="Cowan T.M."/>
            <person name="Smanski M.J."/>
            <person name="Chevrette M.G."/>
            <person name="De Carvalho L.P.S."/>
            <person name="Shen B."/>
        </authorList>
    </citation>
    <scope>NUCLEOTIDE SEQUENCE [LARGE SCALE GENOMIC DNA]</scope>
    <source>
        <strain evidence="11 12">NPDC048274</strain>
    </source>
</reference>
<evidence type="ECO:0000313" key="11">
    <source>
        <dbReference type="EMBL" id="MEU9354610.1"/>
    </source>
</evidence>
<organism evidence="11 12">
    <name type="scientific">Streptomyces griseoloalbus</name>
    <dbReference type="NCBI Taxonomy" id="67303"/>
    <lineage>
        <taxon>Bacteria</taxon>
        <taxon>Bacillati</taxon>
        <taxon>Actinomycetota</taxon>
        <taxon>Actinomycetes</taxon>
        <taxon>Kitasatosporales</taxon>
        <taxon>Streptomycetaceae</taxon>
        <taxon>Streptomyces</taxon>
    </lineage>
</organism>
<proteinExistence type="inferred from homology"/>
<dbReference type="EC" id="2.3.1.269" evidence="8"/>
<feature type="transmembrane region" description="Helical" evidence="8">
    <location>
        <begin position="116"/>
        <end position="136"/>
    </location>
</feature>
<evidence type="ECO:0000256" key="5">
    <source>
        <dbReference type="ARBA" id="ARBA00022989"/>
    </source>
</evidence>
<comment type="caution">
    <text evidence="11">The sequence shown here is derived from an EMBL/GenBank/DDBJ whole genome shotgun (WGS) entry which is preliminary data.</text>
</comment>
<dbReference type="InterPro" id="IPR045378">
    <property type="entry name" value="LNT_N"/>
</dbReference>
<keyword evidence="2 8" id="KW-1003">Cell membrane</keyword>
<keyword evidence="12" id="KW-1185">Reference proteome</keyword>
<evidence type="ECO:0000256" key="2">
    <source>
        <dbReference type="ARBA" id="ARBA00022475"/>
    </source>
</evidence>
<keyword evidence="4 8" id="KW-0812">Transmembrane</keyword>
<sequence length="521" mass="55542">MKTLGHWLASPWRRSTVAAVVGALPVLAFPAPSLWWLAPVALVPWILLVRSAPTGKRAAHDGWWGGFGFMLAMHHWLLPNLHVFTFVIAALLGALWAPWGRLVRRLLGGVPSRGRAAAALVVVPSGWLTIELVRSWEGLGGPWGVLGASQWEVDPALRLASVGGIWLPSFLVVVLNVAVAVLVAVPRARVPAVACLVATAAATSAAWVFSPRPDTDDRVRIALVQPGVVSGRDSADRRFDREEQLTRELVGQDVGLIVWGESSVGFDLGARPDLARRLAALSRETGAAILVNVDARRSDKPGIYKSSVLIGPDGPTGDRYDKMRLVPFGEYIPARSLLGWATSVGEAAGEDRRRGSRQVVMDTGNGLRIGPMVCFESAFPDMSRHLAEGGADVLLAQSSTSTFQQSWAPEQHASLAALRAAETGRPMVHATLTGVSAVYGPSGERVGPRLGTEASGAQVFEVPLAHGTTPYVRFGDWPLYAALLVLAVWGVTEAVRLRRSARGPLGPPARTAHGSPARPGH</sequence>
<evidence type="ECO:0000256" key="1">
    <source>
        <dbReference type="ARBA" id="ARBA00004651"/>
    </source>
</evidence>
<name>A0ABV3EBU1_9ACTN</name>
<protein>
    <recommendedName>
        <fullName evidence="8">Apolipoprotein N-acyltransferase</fullName>
        <shortName evidence="8">ALP N-acyltransferase</shortName>
        <ecNumber evidence="8">2.3.1.269</ecNumber>
    </recommendedName>
</protein>
<dbReference type="HAMAP" id="MF_01148">
    <property type="entry name" value="Lnt"/>
    <property type="match status" value="1"/>
</dbReference>
<dbReference type="RefSeq" id="WP_359986199.1">
    <property type="nucleotide sequence ID" value="NZ_JBEZLS010000023.1"/>
</dbReference>
<dbReference type="Pfam" id="PF20154">
    <property type="entry name" value="LNT_N"/>
    <property type="match status" value="1"/>
</dbReference>
<evidence type="ECO:0000256" key="7">
    <source>
        <dbReference type="ARBA" id="ARBA00023315"/>
    </source>
</evidence>
<dbReference type="GO" id="GO:0016746">
    <property type="term" value="F:acyltransferase activity"/>
    <property type="evidence" value="ECO:0007669"/>
    <property type="project" value="UniProtKB-KW"/>
</dbReference>
<comment type="catalytic activity">
    <reaction evidence="8">
        <text>N-terminal S-1,2-diacyl-sn-glyceryl-L-cysteinyl-[lipoprotein] + a glycerophospholipid = N-acyl-S-1,2-diacyl-sn-glyceryl-L-cysteinyl-[lipoprotein] + a 2-acyl-sn-glycero-3-phospholipid + H(+)</text>
        <dbReference type="Rhea" id="RHEA:48228"/>
        <dbReference type="Rhea" id="RHEA-COMP:14681"/>
        <dbReference type="Rhea" id="RHEA-COMP:14684"/>
        <dbReference type="ChEBI" id="CHEBI:15378"/>
        <dbReference type="ChEBI" id="CHEBI:136912"/>
        <dbReference type="ChEBI" id="CHEBI:140656"/>
        <dbReference type="ChEBI" id="CHEBI:140657"/>
        <dbReference type="ChEBI" id="CHEBI:140660"/>
        <dbReference type="EC" id="2.3.1.269"/>
    </reaction>
</comment>
<dbReference type="SUPFAM" id="SSF56317">
    <property type="entry name" value="Carbon-nitrogen hydrolase"/>
    <property type="match status" value="1"/>
</dbReference>
<comment type="similarity">
    <text evidence="8">Belongs to the CN hydrolase family. Apolipoprotein N-acyltransferase subfamily.</text>
</comment>
<feature type="domain" description="CN hydrolase" evidence="10">
    <location>
        <begin position="219"/>
        <end position="464"/>
    </location>
</feature>
<dbReference type="EMBL" id="JBEZLS010000023">
    <property type="protein sequence ID" value="MEU9354610.1"/>
    <property type="molecule type" value="Genomic_DNA"/>
</dbReference>
<dbReference type="InterPro" id="IPR003010">
    <property type="entry name" value="C-N_Hydrolase"/>
</dbReference>
<gene>
    <name evidence="8 11" type="primary">lnt</name>
    <name evidence="11" type="ORF">AB0D65_27425</name>
</gene>
<feature type="transmembrane region" description="Helical" evidence="8">
    <location>
        <begin position="192"/>
        <end position="210"/>
    </location>
</feature>
<comment type="subcellular location">
    <subcellularLocation>
        <location evidence="1 8">Cell membrane</location>
        <topology evidence="1 8">Multi-pass membrane protein</topology>
    </subcellularLocation>
</comment>
<evidence type="ECO:0000256" key="6">
    <source>
        <dbReference type="ARBA" id="ARBA00023136"/>
    </source>
</evidence>
<keyword evidence="5 8" id="KW-1133">Transmembrane helix</keyword>
<evidence type="ECO:0000313" key="12">
    <source>
        <dbReference type="Proteomes" id="UP001551582"/>
    </source>
</evidence>
<evidence type="ECO:0000256" key="8">
    <source>
        <dbReference type="HAMAP-Rule" id="MF_01148"/>
    </source>
</evidence>
<dbReference type="Proteomes" id="UP001551582">
    <property type="component" value="Unassembled WGS sequence"/>
</dbReference>
<feature type="transmembrane region" description="Helical" evidence="8">
    <location>
        <begin position="165"/>
        <end position="185"/>
    </location>
</feature>
<dbReference type="PROSITE" id="PS50263">
    <property type="entry name" value="CN_HYDROLASE"/>
    <property type="match status" value="1"/>
</dbReference>
<dbReference type="NCBIfam" id="TIGR00546">
    <property type="entry name" value="lnt"/>
    <property type="match status" value="1"/>
</dbReference>